<dbReference type="GO" id="GO:0005737">
    <property type="term" value="C:cytoplasm"/>
    <property type="evidence" value="ECO:0007669"/>
    <property type="project" value="UniProtKB-SubCell"/>
</dbReference>
<protein>
    <recommendedName>
        <fullName evidence="4">KH homology domain-containing protein 4</fullName>
    </recommendedName>
    <alternativeName>
        <fullName evidence="11">Brings lots of money 7</fullName>
    </alternativeName>
    <alternativeName>
        <fullName evidence="13 14">Pre-mRNA Splicing factor protein khdc4</fullName>
    </alternativeName>
</protein>
<evidence type="ECO:0000256" key="11">
    <source>
        <dbReference type="ARBA" id="ARBA00030267"/>
    </source>
</evidence>
<keyword evidence="5" id="KW-0963">Cytoplasm</keyword>
<organism evidence="18 19">
    <name type="scientific">Ficedula albicollis</name>
    <name type="common">Collared flycatcher</name>
    <name type="synonym">Muscicapa albicollis</name>
    <dbReference type="NCBI Taxonomy" id="59894"/>
    <lineage>
        <taxon>Eukaryota</taxon>
        <taxon>Metazoa</taxon>
        <taxon>Chordata</taxon>
        <taxon>Craniata</taxon>
        <taxon>Vertebrata</taxon>
        <taxon>Euteleostomi</taxon>
        <taxon>Archelosauria</taxon>
        <taxon>Archosauria</taxon>
        <taxon>Dinosauria</taxon>
        <taxon>Saurischia</taxon>
        <taxon>Theropoda</taxon>
        <taxon>Coelurosauria</taxon>
        <taxon>Aves</taxon>
        <taxon>Neognathae</taxon>
        <taxon>Neoaves</taxon>
        <taxon>Telluraves</taxon>
        <taxon>Australaves</taxon>
        <taxon>Passeriformes</taxon>
        <taxon>Muscicapidae</taxon>
        <taxon>Ficedula</taxon>
    </lineage>
</organism>
<dbReference type="FunFam" id="3.30.1370.10:FF:000035">
    <property type="entry name" value="KH domain-containing 4, pre-mRNA-splicing factor"/>
    <property type="match status" value="1"/>
</dbReference>
<dbReference type="Proteomes" id="UP000016665">
    <property type="component" value="Chromosome 25"/>
</dbReference>
<feature type="domain" description="ATP-dependent RNA helicase PRP5/DDX46/KHDC4 KH" evidence="17">
    <location>
        <begin position="36"/>
        <end position="119"/>
    </location>
</feature>
<name>A0A803VT60_FICAL</name>
<evidence type="ECO:0000256" key="9">
    <source>
        <dbReference type="ARBA" id="ARBA00023187"/>
    </source>
</evidence>
<keyword evidence="9" id="KW-0508">mRNA splicing</keyword>
<dbReference type="InterPro" id="IPR055256">
    <property type="entry name" value="KH_1_KHDC4/BBP-like"/>
</dbReference>
<evidence type="ECO:0000259" key="17">
    <source>
        <dbReference type="Pfam" id="PF23469"/>
    </source>
</evidence>
<evidence type="ECO:0000256" key="14">
    <source>
        <dbReference type="ARBA" id="ARBA00079430"/>
    </source>
</evidence>
<dbReference type="GO" id="GO:0005654">
    <property type="term" value="C:nucleoplasm"/>
    <property type="evidence" value="ECO:0007669"/>
    <property type="project" value="Ensembl"/>
</dbReference>
<dbReference type="InterPro" id="IPR047889">
    <property type="entry name" value="KHDC4_KH-I_second"/>
</dbReference>
<gene>
    <name evidence="18" type="primary">KHDC4</name>
</gene>
<dbReference type="InterPro" id="IPR047890">
    <property type="entry name" value="KHDC4_KH-I_first"/>
</dbReference>
<dbReference type="AlphaFoldDB" id="A0A803VT60"/>
<dbReference type="Gene3D" id="3.30.1370.10">
    <property type="entry name" value="K Homology domain, type 1"/>
    <property type="match status" value="2"/>
</dbReference>
<dbReference type="GO" id="GO:0006376">
    <property type="term" value="P:mRNA splice site recognition"/>
    <property type="evidence" value="ECO:0007669"/>
    <property type="project" value="Ensembl"/>
</dbReference>
<evidence type="ECO:0000313" key="19">
    <source>
        <dbReference type="Proteomes" id="UP000016665"/>
    </source>
</evidence>
<dbReference type="FunFam" id="3.30.1370.10:FF:000045">
    <property type="entry name" value="KH domain-containing 4, pre-mRNA-splicing factor"/>
    <property type="match status" value="1"/>
</dbReference>
<accession>A0A803VT60</accession>
<feature type="domain" description="KHDC4/BBP-like KH-domain type I" evidence="16">
    <location>
        <begin position="176"/>
        <end position="249"/>
    </location>
</feature>
<dbReference type="InterPro" id="IPR031121">
    <property type="entry name" value="RIK/BLOM7"/>
</dbReference>
<dbReference type="InterPro" id="IPR056149">
    <property type="entry name" value="PRP5/DDX46/KHDC4_KH"/>
</dbReference>
<reference evidence="18" key="2">
    <citation type="submission" date="2025-08" db="UniProtKB">
        <authorList>
            <consortium name="Ensembl"/>
        </authorList>
    </citation>
    <scope>IDENTIFICATION</scope>
</reference>
<keyword evidence="8" id="KW-0694">RNA-binding</keyword>
<reference evidence="18 19" key="1">
    <citation type="journal article" date="2012" name="Nature">
        <title>The genomic landscape of species divergence in Ficedula flycatchers.</title>
        <authorList>
            <person name="Ellegren H."/>
            <person name="Smeds L."/>
            <person name="Burri R."/>
            <person name="Olason P.I."/>
            <person name="Backstrom N."/>
            <person name="Kawakami T."/>
            <person name="Kunstner A."/>
            <person name="Makinen H."/>
            <person name="Nadachowska-Brzyska K."/>
            <person name="Qvarnstrom A."/>
            <person name="Uebbing S."/>
            <person name="Wolf J.B."/>
        </authorList>
    </citation>
    <scope>NUCLEOTIDE SEQUENCE [LARGE SCALE GENOMIC DNA]</scope>
</reference>
<evidence type="ECO:0000256" key="7">
    <source>
        <dbReference type="ARBA" id="ARBA00022664"/>
    </source>
</evidence>
<comment type="subcellular location">
    <subcellularLocation>
        <location evidence="2">Cytoplasm</location>
    </subcellularLocation>
    <subcellularLocation>
        <location evidence="1">Nucleus</location>
    </subcellularLocation>
</comment>
<dbReference type="Ensembl" id="ENSFALT00000036520.1">
    <property type="protein sequence ID" value="ENSFALP00000025916.1"/>
    <property type="gene ID" value="ENSFALG00000002741.2"/>
</dbReference>
<keyword evidence="19" id="KW-1185">Reference proteome</keyword>
<evidence type="ECO:0000256" key="2">
    <source>
        <dbReference type="ARBA" id="ARBA00004496"/>
    </source>
</evidence>
<dbReference type="SUPFAM" id="SSF54791">
    <property type="entry name" value="Eukaryotic type KH-domain (KH-domain type I)"/>
    <property type="match status" value="2"/>
</dbReference>
<feature type="compositionally biased region" description="Low complexity" evidence="15">
    <location>
        <begin position="355"/>
        <end position="366"/>
    </location>
</feature>
<dbReference type="Pfam" id="PF22675">
    <property type="entry name" value="KH-I_KHDC4-BBP"/>
    <property type="match status" value="1"/>
</dbReference>
<dbReference type="PANTHER" id="PTHR15744:SF0">
    <property type="entry name" value="KH HOMOLOGY DOMAIN-CONTAINING PROTEIN 4"/>
    <property type="match status" value="1"/>
</dbReference>
<evidence type="ECO:0000256" key="4">
    <source>
        <dbReference type="ARBA" id="ARBA00017795"/>
    </source>
</evidence>
<proteinExistence type="inferred from homology"/>
<evidence type="ECO:0000256" key="5">
    <source>
        <dbReference type="ARBA" id="ARBA00022490"/>
    </source>
</evidence>
<dbReference type="InterPro" id="IPR036612">
    <property type="entry name" value="KH_dom_type_1_sf"/>
</dbReference>
<feature type="compositionally biased region" description="Polar residues" evidence="15">
    <location>
        <begin position="370"/>
        <end position="383"/>
    </location>
</feature>
<evidence type="ECO:0000256" key="10">
    <source>
        <dbReference type="ARBA" id="ARBA00023242"/>
    </source>
</evidence>
<evidence type="ECO:0000256" key="6">
    <source>
        <dbReference type="ARBA" id="ARBA00022553"/>
    </source>
</evidence>
<feature type="compositionally biased region" description="Low complexity" evidence="15">
    <location>
        <begin position="427"/>
        <end position="436"/>
    </location>
</feature>
<sequence>MLMAKGKLKPAPNTADKLQALGKGPATSKSKDDLVVAEVEINDVPLTCRNLLTRGQTQDEISRLSGAAVSTRGRFMTAEEKAKVGPGDRPLYLHVQGQTRELVDRAVNRIKEIITNGVVKAATGSSPTFNGATVTVYHQPAPITQITPAVGQKPPFQSGMHYVQDKLFVGLEHAVPTFNVKEKVEGPGCSYLQHIQIETGAKVFLRGKGSGCIEPASGREAFEPMYIYISHPKPEGLAAAKKLCENLLQTVHAEYSRFVNQITTAVPLAGFTQPATINSVPSQPSYYPSNGYQAGYPVVPPPQQPVQPPYGVPGIVPPAVPLAPGVLPTLPTAVPPVPTQYPIPQVQPPASTGQSPLSAPFLPAAPVKTTMPTGSQPQVQPHPQGQKRRFTEELPDERESGLLGYQHGPIHMTNLGTGFSSGSEMEGATAKAASSSGKERERDRQLMPPPAFPVTGMKSESEERKGVGSLPGNHGECSSSNTPKIQFSFPNTPKIQFSFPNTPKIQFSFPNTPKIQFSFPNTPKIQFSFPNTPKIQFSFPNTPKIQFSFPNTPKIQFSFPNTPKIQFSFPNTPKIQFSFPNTPKIQFSFPNTPKIQFSFPNTPKIQFSFPNTPKIQFSFPNTPKIQFSFPNTPKIQFSFPNTPKIQFSFPNTPKIQFSFPNTPKIQFSFPNTPKIQFSFPNTPKIQFSFPNTPKIQFSFPNTPKIQFSFPNTPKIQF</sequence>
<reference evidence="18" key="3">
    <citation type="submission" date="2025-09" db="UniProtKB">
        <authorList>
            <consortium name="Ensembl"/>
        </authorList>
    </citation>
    <scope>IDENTIFICATION</scope>
</reference>
<feature type="region of interest" description="Disordered" evidence="15">
    <location>
        <begin position="344"/>
        <end position="389"/>
    </location>
</feature>
<keyword evidence="10" id="KW-0539">Nucleus</keyword>
<evidence type="ECO:0000256" key="1">
    <source>
        <dbReference type="ARBA" id="ARBA00004123"/>
    </source>
</evidence>
<dbReference type="PANTHER" id="PTHR15744">
    <property type="entry name" value="BLOM7"/>
    <property type="match status" value="1"/>
</dbReference>
<dbReference type="CDD" id="cd22386">
    <property type="entry name" value="KH-I_KHDC4_rpt2"/>
    <property type="match status" value="1"/>
</dbReference>
<dbReference type="GeneTree" id="ENSGT00510000047412"/>
<feature type="region of interest" description="Disordered" evidence="15">
    <location>
        <begin position="421"/>
        <end position="480"/>
    </location>
</feature>
<evidence type="ECO:0000256" key="8">
    <source>
        <dbReference type="ARBA" id="ARBA00022884"/>
    </source>
</evidence>
<comment type="function">
    <text evidence="12">RNA-binding protein involved in pre-mRNA splicing. Interacts with the PRP19C/Prp19 complex/NTC/Nineteen complex which is part of the spliceosome. Involved in regulating splice site selection. Binds preferentially RNA with A/C rich sequences and poly-C stretches.</text>
</comment>
<dbReference type="CDD" id="cd22385">
    <property type="entry name" value="KH-I_KHDC4_rpt1"/>
    <property type="match status" value="1"/>
</dbReference>
<evidence type="ECO:0000256" key="3">
    <source>
        <dbReference type="ARBA" id="ARBA00006093"/>
    </source>
</evidence>
<evidence type="ECO:0000256" key="15">
    <source>
        <dbReference type="SAM" id="MobiDB-lite"/>
    </source>
</evidence>
<evidence type="ECO:0000256" key="13">
    <source>
        <dbReference type="ARBA" id="ARBA00078995"/>
    </source>
</evidence>
<evidence type="ECO:0000313" key="18">
    <source>
        <dbReference type="Ensembl" id="ENSFALP00000025916.1"/>
    </source>
</evidence>
<keyword evidence="7" id="KW-0507">mRNA processing</keyword>
<keyword evidence="6" id="KW-0597">Phosphoprotein</keyword>
<evidence type="ECO:0000259" key="16">
    <source>
        <dbReference type="Pfam" id="PF22675"/>
    </source>
</evidence>
<dbReference type="GO" id="GO:0005681">
    <property type="term" value="C:spliceosomal complex"/>
    <property type="evidence" value="ECO:0007669"/>
    <property type="project" value="Ensembl"/>
</dbReference>
<comment type="similarity">
    <text evidence="3">Belongs to the KHDC4 family.</text>
</comment>
<evidence type="ECO:0000256" key="12">
    <source>
        <dbReference type="ARBA" id="ARBA00045732"/>
    </source>
</evidence>
<dbReference type="Pfam" id="PF23469">
    <property type="entry name" value="KH_12"/>
    <property type="match status" value="1"/>
</dbReference>
<feature type="region of interest" description="Disordered" evidence="15">
    <location>
        <begin position="1"/>
        <end position="29"/>
    </location>
</feature>
<dbReference type="GO" id="GO:0003723">
    <property type="term" value="F:RNA binding"/>
    <property type="evidence" value="ECO:0007669"/>
    <property type="project" value="UniProtKB-KW"/>
</dbReference>